<organism evidence="3 4">
    <name type="scientific">Mycena rosella</name>
    <name type="common">Pink bonnet</name>
    <name type="synonym">Agaricus rosellus</name>
    <dbReference type="NCBI Taxonomy" id="1033263"/>
    <lineage>
        <taxon>Eukaryota</taxon>
        <taxon>Fungi</taxon>
        <taxon>Dikarya</taxon>
        <taxon>Basidiomycota</taxon>
        <taxon>Agaricomycotina</taxon>
        <taxon>Agaricomycetes</taxon>
        <taxon>Agaricomycetidae</taxon>
        <taxon>Agaricales</taxon>
        <taxon>Marasmiineae</taxon>
        <taxon>Mycenaceae</taxon>
        <taxon>Mycena</taxon>
    </lineage>
</organism>
<protein>
    <submittedName>
        <fullName evidence="3">Uncharacterized protein</fullName>
    </submittedName>
</protein>
<feature type="region of interest" description="Disordered" evidence="2">
    <location>
        <begin position="489"/>
        <end position="514"/>
    </location>
</feature>
<feature type="coiled-coil region" evidence="1">
    <location>
        <begin position="362"/>
        <end position="389"/>
    </location>
</feature>
<proteinExistence type="predicted"/>
<comment type="caution">
    <text evidence="3">The sequence shown here is derived from an EMBL/GenBank/DDBJ whole genome shotgun (WGS) entry which is preliminary data.</text>
</comment>
<dbReference type="Proteomes" id="UP001221757">
    <property type="component" value="Unassembled WGS sequence"/>
</dbReference>
<evidence type="ECO:0000256" key="2">
    <source>
        <dbReference type="SAM" id="MobiDB-lite"/>
    </source>
</evidence>
<feature type="compositionally biased region" description="Low complexity" evidence="2">
    <location>
        <begin position="505"/>
        <end position="514"/>
    </location>
</feature>
<feature type="region of interest" description="Disordered" evidence="2">
    <location>
        <begin position="645"/>
        <end position="666"/>
    </location>
</feature>
<dbReference type="AlphaFoldDB" id="A0AAD7FVV6"/>
<name>A0AAD7FVV6_MYCRO</name>
<gene>
    <name evidence="3" type="ORF">B0H17DRAFT_1339382</name>
</gene>
<keyword evidence="1" id="KW-0175">Coiled coil</keyword>
<dbReference type="EMBL" id="JARKIE010000436">
    <property type="protein sequence ID" value="KAJ7640129.1"/>
    <property type="molecule type" value="Genomic_DNA"/>
</dbReference>
<feature type="region of interest" description="Disordered" evidence="2">
    <location>
        <begin position="596"/>
        <end position="615"/>
    </location>
</feature>
<keyword evidence="4" id="KW-1185">Reference proteome</keyword>
<accession>A0AAD7FVV6</accession>
<feature type="compositionally biased region" description="Polar residues" evidence="2">
    <location>
        <begin position="1"/>
        <end position="11"/>
    </location>
</feature>
<evidence type="ECO:0000256" key="1">
    <source>
        <dbReference type="SAM" id="Coils"/>
    </source>
</evidence>
<feature type="region of interest" description="Disordered" evidence="2">
    <location>
        <begin position="1"/>
        <end position="51"/>
    </location>
</feature>
<evidence type="ECO:0000313" key="3">
    <source>
        <dbReference type="EMBL" id="KAJ7640129.1"/>
    </source>
</evidence>
<sequence length="666" mass="70868">MARATRSSIQQDKSHNPIPDPKKRKRTSEAADGQPQKLQRTDAPPFAATRPIDSEHANKILHVLEMIDEQGLLDRVYPLEQSSSSASAYSLRTLLTNAQEHTLAALRIAVQNLLPISVHPRAPTPTPAAQQQRFCDVALSLLDQASFHPVSLDTESVLPQEPADDDGPSPVATSNKRYALVQQLPGGAYWTSVNLPLSAAPDTGPADLKDLPTGHAELVAVFPAPSATASTSALPTLAAYNRAPAPSYDPPRPKVTPGKRRVTRGSFLDYGPWASFAPSWVQDGSEVGMRQMGEVYAQRAQRYRERLQARERFFAGEQSVFVEAPKEPPPEAEPEKPQADVEALQDILSPAEIESLKSVLGSLELENAVQELLDRNRRALQRLGQLQVARLRAEGGRTSSVGEGDEEWDVEITPPSARHPRLAHAPRVPPPALVRAPRRAALPPPTVLHTLMQTLPRAAVPGWHGTLPARGPATATTTALRDDATVKVRPGAPATAPPPAPGPAAPYGTYYTPQAASRPTLGLHRYNSRQTPQPQQVQGQQQYYAPAAYAGSNQLPYGGYASGAGWYGGYGAAGAGAYAGGQPQQPQTLTQMSVQHIPGQQGQGQGQGQQSYGTFFPAGTGSGAATPIAGKAVANTVLGKASWGAGAGTQTPPVLPAHLRSSHYPA</sequence>
<feature type="compositionally biased region" description="Pro residues" evidence="2">
    <location>
        <begin position="495"/>
        <end position="504"/>
    </location>
</feature>
<reference evidence="3" key="1">
    <citation type="submission" date="2023-03" db="EMBL/GenBank/DDBJ databases">
        <title>Massive genome expansion in bonnet fungi (Mycena s.s.) driven by repeated elements and novel gene families across ecological guilds.</title>
        <authorList>
            <consortium name="Lawrence Berkeley National Laboratory"/>
            <person name="Harder C.B."/>
            <person name="Miyauchi S."/>
            <person name="Viragh M."/>
            <person name="Kuo A."/>
            <person name="Thoen E."/>
            <person name="Andreopoulos B."/>
            <person name="Lu D."/>
            <person name="Skrede I."/>
            <person name="Drula E."/>
            <person name="Henrissat B."/>
            <person name="Morin E."/>
            <person name="Kohler A."/>
            <person name="Barry K."/>
            <person name="LaButti K."/>
            <person name="Morin E."/>
            <person name="Salamov A."/>
            <person name="Lipzen A."/>
            <person name="Mereny Z."/>
            <person name="Hegedus B."/>
            <person name="Baldrian P."/>
            <person name="Stursova M."/>
            <person name="Weitz H."/>
            <person name="Taylor A."/>
            <person name="Grigoriev I.V."/>
            <person name="Nagy L.G."/>
            <person name="Martin F."/>
            <person name="Kauserud H."/>
        </authorList>
    </citation>
    <scope>NUCLEOTIDE SEQUENCE</scope>
    <source>
        <strain evidence="3">CBHHK067</strain>
    </source>
</reference>
<evidence type="ECO:0000313" key="4">
    <source>
        <dbReference type="Proteomes" id="UP001221757"/>
    </source>
</evidence>